<reference evidence="1 3" key="2">
    <citation type="journal article" date="2013" name="Nature">
        <title>Insights into bilaterian evolution from three spiralian genomes.</title>
        <authorList>
            <person name="Simakov O."/>
            <person name="Marletaz F."/>
            <person name="Cho S.J."/>
            <person name="Edsinger-Gonzales E."/>
            <person name="Havlak P."/>
            <person name="Hellsten U."/>
            <person name="Kuo D.H."/>
            <person name="Larsson T."/>
            <person name="Lv J."/>
            <person name="Arendt D."/>
            <person name="Savage R."/>
            <person name="Osoegawa K."/>
            <person name="de Jong P."/>
            <person name="Grimwood J."/>
            <person name="Chapman J.A."/>
            <person name="Shapiro H."/>
            <person name="Aerts A."/>
            <person name="Otillar R.P."/>
            <person name="Terry A.Y."/>
            <person name="Boore J.L."/>
            <person name="Grigoriev I.V."/>
            <person name="Lindberg D.R."/>
            <person name="Seaver E.C."/>
            <person name="Weisblat D.A."/>
            <person name="Putnam N.H."/>
            <person name="Rokhsar D.S."/>
        </authorList>
    </citation>
    <scope>NUCLEOTIDE SEQUENCE</scope>
</reference>
<keyword evidence="3" id="KW-1185">Reference proteome</keyword>
<dbReference type="Proteomes" id="UP000015101">
    <property type="component" value="Unassembled WGS sequence"/>
</dbReference>
<sequence>MDTDFLNDDIENWPGHPAFLISKKITCLNVVNDSAECSVKLSADFIEAAKSKEHYQNIFQIVESHRKKTPNLRKRKQSLTKLLSFNQPGKAFIPRCTRNNLFRFKIWRPKSKRTHHRSQTSKIYSKLIWYHINKHQIYFNALSPQTSVNAELLEIIDEFSLLQHVCSPTHSKVKVYTTSFSDHNLITTSVYAPRLNITYNKQLLVSSGDADLDNVTASACNRFGFFDDVTLDEIKSIIKSLCNKISPLDHFPHQVLTNCINTQSTFISILTNFSFHSHFLTALKLHRPISNLSTIFKIIERAALKRLQLYISQHPNFALFQSAYRKGHSTETALLHMLDHVFNSCNSKQELELLLVGVGQLGICSLPFNRTTSTCVTDGGVDTTPRDK</sequence>
<name>T1F6I4_HELRO</name>
<dbReference type="RefSeq" id="XP_009018032.1">
    <property type="nucleotide sequence ID" value="XM_009019784.1"/>
</dbReference>
<dbReference type="HOGENOM" id="CLU_712273_0_0_1"/>
<dbReference type="GeneID" id="20204433"/>
<dbReference type="OrthoDB" id="6243574at2759"/>
<evidence type="ECO:0000313" key="2">
    <source>
        <dbReference type="EnsemblMetazoa" id="HelroP173174"/>
    </source>
</evidence>
<reference evidence="3" key="1">
    <citation type="submission" date="2012-12" db="EMBL/GenBank/DDBJ databases">
        <authorList>
            <person name="Hellsten U."/>
            <person name="Grimwood J."/>
            <person name="Chapman J.A."/>
            <person name="Shapiro H."/>
            <person name="Aerts A."/>
            <person name="Otillar R.P."/>
            <person name="Terry A.Y."/>
            <person name="Boore J.L."/>
            <person name="Simakov O."/>
            <person name="Marletaz F."/>
            <person name="Cho S.-J."/>
            <person name="Edsinger-Gonzales E."/>
            <person name="Havlak P."/>
            <person name="Kuo D.-H."/>
            <person name="Larsson T."/>
            <person name="Lv J."/>
            <person name="Arendt D."/>
            <person name="Savage R."/>
            <person name="Osoegawa K."/>
            <person name="de Jong P."/>
            <person name="Lindberg D.R."/>
            <person name="Seaver E.C."/>
            <person name="Weisblat D.A."/>
            <person name="Putnam N.H."/>
            <person name="Grigoriev I.V."/>
            <person name="Rokhsar D.S."/>
        </authorList>
    </citation>
    <scope>NUCLEOTIDE SEQUENCE</scope>
</reference>
<dbReference type="InParanoid" id="T1F6I4"/>
<dbReference type="KEGG" id="hro:HELRODRAFT_173174"/>
<evidence type="ECO:0008006" key="4">
    <source>
        <dbReference type="Google" id="ProtNLM"/>
    </source>
</evidence>
<organism evidence="2 3">
    <name type="scientific">Helobdella robusta</name>
    <name type="common">Californian leech</name>
    <dbReference type="NCBI Taxonomy" id="6412"/>
    <lineage>
        <taxon>Eukaryota</taxon>
        <taxon>Metazoa</taxon>
        <taxon>Spiralia</taxon>
        <taxon>Lophotrochozoa</taxon>
        <taxon>Annelida</taxon>
        <taxon>Clitellata</taxon>
        <taxon>Hirudinea</taxon>
        <taxon>Rhynchobdellida</taxon>
        <taxon>Glossiphoniidae</taxon>
        <taxon>Helobdella</taxon>
    </lineage>
</organism>
<protein>
    <recommendedName>
        <fullName evidence="4">Reverse transcriptase domain-containing protein</fullName>
    </recommendedName>
</protein>
<dbReference type="AlphaFoldDB" id="T1F6I4"/>
<dbReference type="CTD" id="20204433"/>
<dbReference type="STRING" id="6412.T1F6I4"/>
<reference evidence="2" key="3">
    <citation type="submission" date="2015-06" db="UniProtKB">
        <authorList>
            <consortium name="EnsemblMetazoa"/>
        </authorList>
    </citation>
    <scope>IDENTIFICATION</scope>
</reference>
<accession>T1F6I4</accession>
<gene>
    <name evidence="2" type="primary">20204433</name>
    <name evidence="1" type="ORF">HELRODRAFT_173174</name>
</gene>
<evidence type="ECO:0000313" key="3">
    <source>
        <dbReference type="Proteomes" id="UP000015101"/>
    </source>
</evidence>
<evidence type="ECO:0000313" key="1">
    <source>
        <dbReference type="EMBL" id="ESO04096.1"/>
    </source>
</evidence>
<proteinExistence type="predicted"/>
<dbReference type="PANTHER" id="PTHR46113:SF1">
    <property type="entry name" value="PEPTIDASE M17 LEUCYL AMINOPEPTIDASE N-TERMINAL DOMAIN-CONTAINING PROTEIN"/>
    <property type="match status" value="1"/>
</dbReference>
<dbReference type="EnsemblMetazoa" id="HelroT173174">
    <property type="protein sequence ID" value="HelroP173174"/>
    <property type="gene ID" value="HelroG173174"/>
</dbReference>
<dbReference type="PANTHER" id="PTHR46113">
    <property type="entry name" value="SNAC DOMAIN-CONTAINING PROTEIN"/>
    <property type="match status" value="1"/>
</dbReference>
<dbReference type="EMBL" id="AMQM01004467">
    <property type="status" value="NOT_ANNOTATED_CDS"/>
    <property type="molecule type" value="Genomic_DNA"/>
</dbReference>
<dbReference type="EMBL" id="KB096551">
    <property type="protein sequence ID" value="ESO04096.1"/>
    <property type="molecule type" value="Genomic_DNA"/>
</dbReference>